<dbReference type="Gene3D" id="3.40.605.10">
    <property type="entry name" value="Aldehyde Dehydrogenase, Chain A, domain 1"/>
    <property type="match status" value="1"/>
</dbReference>
<evidence type="ECO:0000256" key="6">
    <source>
        <dbReference type="ARBA" id="ARBA00049024"/>
    </source>
</evidence>
<dbReference type="PROSITE" id="PS01223">
    <property type="entry name" value="PROA"/>
    <property type="match status" value="1"/>
</dbReference>
<evidence type="ECO:0000256" key="2">
    <source>
        <dbReference type="ARBA" id="ARBA00022605"/>
    </source>
</evidence>
<dbReference type="InterPro" id="IPR012134">
    <property type="entry name" value="Glu-5-SA_DH"/>
</dbReference>
<comment type="caution">
    <text evidence="9">The sequence shown here is derived from an EMBL/GenBank/DDBJ whole genome shotgun (WGS) entry which is preliminary data.</text>
</comment>
<dbReference type="EC" id="1.2.1.41" evidence="7"/>
<dbReference type="InterPro" id="IPR016162">
    <property type="entry name" value="Ald_DH_N"/>
</dbReference>
<keyword evidence="5 7" id="KW-0560">Oxidoreductase</keyword>
<evidence type="ECO:0000313" key="10">
    <source>
        <dbReference type="Proteomes" id="UP000562464"/>
    </source>
</evidence>
<dbReference type="PIRSF" id="PIRSF000151">
    <property type="entry name" value="GPR"/>
    <property type="match status" value="1"/>
</dbReference>
<dbReference type="AlphaFoldDB" id="A0A841C861"/>
<keyword evidence="7" id="KW-0963">Cytoplasm</keyword>
<dbReference type="SUPFAM" id="SSF53720">
    <property type="entry name" value="ALDH-like"/>
    <property type="match status" value="1"/>
</dbReference>
<gene>
    <name evidence="7" type="primary">proA</name>
    <name evidence="9" type="ORF">HNQ37_000290</name>
</gene>
<comment type="function">
    <text evidence="7">Catalyzes the NADPH-dependent reduction of L-glutamate 5-phosphate into L-glutamate 5-semialdehyde and phosphate. The product spontaneously undergoes cyclization to form 1-pyrroline-5-carboxylate.</text>
</comment>
<dbReference type="GO" id="GO:0005737">
    <property type="term" value="C:cytoplasm"/>
    <property type="evidence" value="ECO:0007669"/>
    <property type="project" value="UniProtKB-SubCell"/>
</dbReference>
<dbReference type="PANTHER" id="PTHR11063">
    <property type="entry name" value="GLUTAMATE SEMIALDEHYDE DEHYDROGENASE"/>
    <property type="match status" value="1"/>
</dbReference>
<dbReference type="GO" id="GO:0055129">
    <property type="term" value="P:L-proline biosynthetic process"/>
    <property type="evidence" value="ECO:0007669"/>
    <property type="project" value="UniProtKB-UniRule"/>
</dbReference>
<evidence type="ECO:0000256" key="4">
    <source>
        <dbReference type="ARBA" id="ARBA00022857"/>
    </source>
</evidence>
<feature type="domain" description="Aldehyde dehydrogenase" evidence="8">
    <location>
        <begin position="10"/>
        <end position="283"/>
    </location>
</feature>
<name>A0A841C861_9LACT</name>
<keyword evidence="4 7" id="KW-0521">NADP</keyword>
<keyword evidence="2 7" id="KW-0028">Amino-acid biosynthesis</keyword>
<dbReference type="NCBIfam" id="TIGR00407">
    <property type="entry name" value="proA"/>
    <property type="match status" value="1"/>
</dbReference>
<evidence type="ECO:0000256" key="3">
    <source>
        <dbReference type="ARBA" id="ARBA00022650"/>
    </source>
</evidence>
<protein>
    <recommendedName>
        <fullName evidence="7">Gamma-glutamyl phosphate reductase</fullName>
        <shortName evidence="7">GPR</shortName>
        <ecNumber evidence="7">1.2.1.41</ecNumber>
    </recommendedName>
    <alternativeName>
        <fullName evidence="7">Glutamate-5-semialdehyde dehydrogenase</fullName>
    </alternativeName>
    <alternativeName>
        <fullName evidence="7">Glutamyl-gamma-semialdehyde dehydrogenase</fullName>
        <shortName evidence="7">GSA dehydrogenase</shortName>
    </alternativeName>
</protein>
<dbReference type="UniPathway" id="UPA00098">
    <property type="reaction ID" value="UER00360"/>
</dbReference>
<evidence type="ECO:0000256" key="5">
    <source>
        <dbReference type="ARBA" id="ARBA00023002"/>
    </source>
</evidence>
<dbReference type="GO" id="GO:0004350">
    <property type="term" value="F:glutamate-5-semialdehyde dehydrogenase activity"/>
    <property type="evidence" value="ECO:0007669"/>
    <property type="project" value="UniProtKB-UniRule"/>
</dbReference>
<dbReference type="Gene3D" id="3.40.309.10">
    <property type="entry name" value="Aldehyde Dehydrogenase, Chain A, domain 2"/>
    <property type="match status" value="1"/>
</dbReference>
<dbReference type="Proteomes" id="UP000562464">
    <property type="component" value="Unassembled WGS sequence"/>
</dbReference>
<dbReference type="EMBL" id="JACHHV010000003">
    <property type="protein sequence ID" value="MBB5887420.1"/>
    <property type="molecule type" value="Genomic_DNA"/>
</dbReference>
<accession>A0A841C861</accession>
<dbReference type="CDD" id="cd07079">
    <property type="entry name" value="ALDH_F18-19_ProA-GPR"/>
    <property type="match status" value="1"/>
</dbReference>
<evidence type="ECO:0000313" key="9">
    <source>
        <dbReference type="EMBL" id="MBB5887420.1"/>
    </source>
</evidence>
<evidence type="ECO:0000256" key="7">
    <source>
        <dbReference type="HAMAP-Rule" id="MF_00412"/>
    </source>
</evidence>
<dbReference type="NCBIfam" id="NF001221">
    <property type="entry name" value="PRK00197.1"/>
    <property type="match status" value="1"/>
</dbReference>
<comment type="similarity">
    <text evidence="7">Belongs to the gamma-glutamyl phosphate reductase family.</text>
</comment>
<dbReference type="InterPro" id="IPR015590">
    <property type="entry name" value="Aldehyde_DH_dom"/>
</dbReference>
<keyword evidence="10" id="KW-1185">Reference proteome</keyword>
<comment type="subcellular location">
    <subcellularLocation>
        <location evidence="7">Cytoplasm</location>
    </subcellularLocation>
</comment>
<dbReference type="InterPro" id="IPR016161">
    <property type="entry name" value="Ald_DH/histidinol_DH"/>
</dbReference>
<dbReference type="PANTHER" id="PTHR11063:SF8">
    <property type="entry name" value="DELTA-1-PYRROLINE-5-CARBOXYLATE SYNTHASE"/>
    <property type="match status" value="1"/>
</dbReference>
<dbReference type="InterPro" id="IPR000965">
    <property type="entry name" value="GPR_dom"/>
</dbReference>
<dbReference type="InterPro" id="IPR016163">
    <property type="entry name" value="Ald_DH_C"/>
</dbReference>
<comment type="catalytic activity">
    <reaction evidence="6 7">
        <text>L-glutamate 5-semialdehyde + phosphate + NADP(+) = L-glutamyl 5-phosphate + NADPH + H(+)</text>
        <dbReference type="Rhea" id="RHEA:19541"/>
        <dbReference type="ChEBI" id="CHEBI:15378"/>
        <dbReference type="ChEBI" id="CHEBI:43474"/>
        <dbReference type="ChEBI" id="CHEBI:57783"/>
        <dbReference type="ChEBI" id="CHEBI:58066"/>
        <dbReference type="ChEBI" id="CHEBI:58274"/>
        <dbReference type="ChEBI" id="CHEBI:58349"/>
        <dbReference type="EC" id="1.2.1.41"/>
    </reaction>
</comment>
<keyword evidence="3 7" id="KW-0641">Proline biosynthesis</keyword>
<dbReference type="InterPro" id="IPR020593">
    <property type="entry name" value="G-glutamylP_reductase_CS"/>
</dbReference>
<organism evidence="9 10">
    <name type="scientific">Lactovum miscens</name>
    <dbReference type="NCBI Taxonomy" id="190387"/>
    <lineage>
        <taxon>Bacteria</taxon>
        <taxon>Bacillati</taxon>
        <taxon>Bacillota</taxon>
        <taxon>Bacilli</taxon>
        <taxon>Lactobacillales</taxon>
        <taxon>Streptococcaceae</taxon>
        <taxon>Lactovum</taxon>
    </lineage>
</organism>
<reference evidence="9 10" key="1">
    <citation type="submission" date="2020-08" db="EMBL/GenBank/DDBJ databases">
        <title>Genomic Encyclopedia of Type Strains, Phase IV (KMG-IV): sequencing the most valuable type-strain genomes for metagenomic binning, comparative biology and taxonomic classification.</title>
        <authorList>
            <person name="Goeker M."/>
        </authorList>
    </citation>
    <scope>NUCLEOTIDE SEQUENCE [LARGE SCALE GENOMIC DNA]</scope>
    <source>
        <strain evidence="9 10">DSM 14925</strain>
    </source>
</reference>
<proteinExistence type="inferred from homology"/>
<sequence length="410" mass="44564">MELTLTNLEEQAARVKKAQVFLSQAGIFQRNKALLAIADKLEANIDFILAANAEDLASSTKSNMQDRLRLTEEGIKGIAEATRQVAELPDPIGEIVKGWQRPNGLIITQKRVPIGTIGIIYEARPNVTIDAAILCLKSGNSVLLRGGSDAIHSNLALCAIMQVAIESVGLPKYSVDVVIDTSRETEIEMMQLNDYIDLLIPRGGASLIKSVVQNATIPVIETGSGVCHVYVDASADLDMAFNILLNAKCQRPSVCNSCETLVVHKSVAEEFLPRLLDQGIELRGDEGTQAIIHCIPATEEDFLTEYNDLILNIKLVDDLDEAIVHINHFGTHHSEAIITADYANSQKFLAQVDSAAVYVNASTRFTDGFEFGFGAEIGISTQKLHARGPMGLEALTTTKYQILGSGQIRH</sequence>
<dbReference type="HAMAP" id="MF_00412">
    <property type="entry name" value="ProA"/>
    <property type="match status" value="1"/>
</dbReference>
<dbReference type="FunFam" id="3.40.309.10:FF:000006">
    <property type="entry name" value="Gamma-glutamyl phosphate reductase"/>
    <property type="match status" value="1"/>
</dbReference>
<dbReference type="RefSeq" id="WP_221288982.1">
    <property type="nucleotide sequence ID" value="NZ_DASWOY010000021.1"/>
</dbReference>
<comment type="pathway">
    <text evidence="1 7">Amino-acid biosynthesis; L-proline biosynthesis; L-glutamate 5-semialdehyde from L-glutamate: step 2/2.</text>
</comment>
<evidence type="ECO:0000259" key="8">
    <source>
        <dbReference type="Pfam" id="PF00171"/>
    </source>
</evidence>
<dbReference type="GO" id="GO:0050661">
    <property type="term" value="F:NADP binding"/>
    <property type="evidence" value="ECO:0007669"/>
    <property type="project" value="InterPro"/>
</dbReference>
<dbReference type="Pfam" id="PF00171">
    <property type="entry name" value="Aldedh"/>
    <property type="match status" value="1"/>
</dbReference>
<evidence type="ECO:0000256" key="1">
    <source>
        <dbReference type="ARBA" id="ARBA00004985"/>
    </source>
</evidence>